<dbReference type="EMBL" id="QLMC01000001">
    <property type="protein sequence ID" value="RAK03265.1"/>
    <property type="molecule type" value="Genomic_DNA"/>
</dbReference>
<dbReference type="Proteomes" id="UP000248790">
    <property type="component" value="Unassembled WGS sequence"/>
</dbReference>
<dbReference type="InterPro" id="IPR003838">
    <property type="entry name" value="ABC3_permease_C"/>
</dbReference>
<organism evidence="10 11">
    <name type="scientific">Larkinella arboricola</name>
    <dbReference type="NCBI Taxonomy" id="643671"/>
    <lineage>
        <taxon>Bacteria</taxon>
        <taxon>Pseudomonadati</taxon>
        <taxon>Bacteroidota</taxon>
        <taxon>Cytophagia</taxon>
        <taxon>Cytophagales</taxon>
        <taxon>Spirosomataceae</taxon>
        <taxon>Larkinella</taxon>
    </lineage>
</organism>
<feature type="domain" description="ABC3 transporter permease C-terminal" evidence="8">
    <location>
        <begin position="266"/>
        <end position="377"/>
    </location>
</feature>
<keyword evidence="5 7" id="KW-0472">Membrane</keyword>
<protein>
    <submittedName>
        <fullName evidence="10">Putative ABC transport system permease protein</fullName>
    </submittedName>
</protein>
<evidence type="ECO:0000313" key="10">
    <source>
        <dbReference type="EMBL" id="RAK03265.1"/>
    </source>
</evidence>
<dbReference type="InterPro" id="IPR025857">
    <property type="entry name" value="MacB_PCD"/>
</dbReference>
<keyword evidence="11" id="KW-1185">Reference proteome</keyword>
<feature type="transmembrane region" description="Helical" evidence="7">
    <location>
        <begin position="345"/>
        <end position="367"/>
    </location>
</feature>
<comment type="subcellular location">
    <subcellularLocation>
        <location evidence="1">Cell membrane</location>
        <topology evidence="1">Multi-pass membrane protein</topology>
    </subcellularLocation>
</comment>
<dbReference type="PANTHER" id="PTHR30572:SF4">
    <property type="entry name" value="ABC TRANSPORTER PERMEASE YTRF"/>
    <property type="match status" value="1"/>
</dbReference>
<evidence type="ECO:0000313" key="11">
    <source>
        <dbReference type="Proteomes" id="UP000248790"/>
    </source>
</evidence>
<evidence type="ECO:0000256" key="5">
    <source>
        <dbReference type="ARBA" id="ARBA00023136"/>
    </source>
</evidence>
<evidence type="ECO:0000259" key="9">
    <source>
        <dbReference type="Pfam" id="PF12704"/>
    </source>
</evidence>
<sequence length="384" mass="42391">MIRHLFKLIWNKKKAHILLIVEIWASFMVLFGLATLLVVNVGNYREPLGFSYENVWAISLSNNQDTTEVAQKLQQIVQRLKAYSEVESVSRMGGNFPFSATQMNEGIGYNKQHILADHYVTDEDFAKTLAIAVVSGKWYQSADSVGKYRPIVINQKAREDLFGGQNALGKVISDKYKVVGTIANFKAKGEFMANKPAYFELVGANDAWNSTMLIKVKPGTDAVFEAKVVKDVARMVKGWSVEVDYLTDSRKTQHNLVLVPIIIAAIISGFLLINVALGLFGVLNLSIARRRGEIGLRRALGATGNGISRQFIGEIWVLATFGLLIGLLFAAQFPLLNVFNMEAGVYVTAIVVSVLVIYGIVTLCALFPSRQAAYIQPAVALHEE</sequence>
<keyword evidence="2" id="KW-1003">Cell membrane</keyword>
<dbReference type="RefSeq" id="WP_111627387.1">
    <property type="nucleotide sequence ID" value="NZ_QLMC01000001.1"/>
</dbReference>
<dbReference type="PANTHER" id="PTHR30572">
    <property type="entry name" value="MEMBRANE COMPONENT OF TRANSPORTER-RELATED"/>
    <property type="match status" value="1"/>
</dbReference>
<evidence type="ECO:0000259" key="8">
    <source>
        <dbReference type="Pfam" id="PF02687"/>
    </source>
</evidence>
<evidence type="ECO:0000256" key="3">
    <source>
        <dbReference type="ARBA" id="ARBA00022692"/>
    </source>
</evidence>
<comment type="caution">
    <text evidence="10">The sequence shown here is derived from an EMBL/GenBank/DDBJ whole genome shotgun (WGS) entry which is preliminary data.</text>
</comment>
<feature type="transmembrane region" description="Helical" evidence="7">
    <location>
        <begin position="315"/>
        <end position="333"/>
    </location>
</feature>
<comment type="similarity">
    <text evidence="6">Belongs to the ABC-4 integral membrane protein family.</text>
</comment>
<evidence type="ECO:0000256" key="6">
    <source>
        <dbReference type="ARBA" id="ARBA00038076"/>
    </source>
</evidence>
<dbReference type="GO" id="GO:0022857">
    <property type="term" value="F:transmembrane transporter activity"/>
    <property type="evidence" value="ECO:0007669"/>
    <property type="project" value="TreeGrafter"/>
</dbReference>
<evidence type="ECO:0000256" key="2">
    <source>
        <dbReference type="ARBA" id="ARBA00022475"/>
    </source>
</evidence>
<proteinExistence type="inferred from homology"/>
<name>A0A327X8L1_LARAB</name>
<evidence type="ECO:0000256" key="7">
    <source>
        <dbReference type="SAM" id="Phobius"/>
    </source>
</evidence>
<reference evidence="10 11" key="1">
    <citation type="submission" date="2018-06" db="EMBL/GenBank/DDBJ databases">
        <title>Genomic Encyclopedia of Archaeal and Bacterial Type Strains, Phase II (KMG-II): from individual species to whole genera.</title>
        <authorList>
            <person name="Goeker M."/>
        </authorList>
    </citation>
    <scope>NUCLEOTIDE SEQUENCE [LARGE SCALE GENOMIC DNA]</scope>
    <source>
        <strain evidence="10 11">DSM 21851</strain>
    </source>
</reference>
<accession>A0A327X8L1</accession>
<dbReference type="OrthoDB" id="8769057at2"/>
<dbReference type="AlphaFoldDB" id="A0A327X8L1"/>
<keyword evidence="4 7" id="KW-1133">Transmembrane helix</keyword>
<keyword evidence="3 7" id="KW-0812">Transmembrane</keyword>
<dbReference type="Pfam" id="PF02687">
    <property type="entry name" value="FtsX"/>
    <property type="match status" value="1"/>
</dbReference>
<feature type="domain" description="MacB-like periplasmic core" evidence="9">
    <location>
        <begin position="53"/>
        <end position="222"/>
    </location>
</feature>
<evidence type="ECO:0000256" key="1">
    <source>
        <dbReference type="ARBA" id="ARBA00004651"/>
    </source>
</evidence>
<gene>
    <name evidence="10" type="ORF">LX87_01387</name>
</gene>
<feature type="transmembrane region" description="Helical" evidence="7">
    <location>
        <begin position="16"/>
        <end position="39"/>
    </location>
</feature>
<evidence type="ECO:0000256" key="4">
    <source>
        <dbReference type="ARBA" id="ARBA00022989"/>
    </source>
</evidence>
<dbReference type="InterPro" id="IPR050250">
    <property type="entry name" value="Macrolide_Exporter_MacB"/>
</dbReference>
<dbReference type="Pfam" id="PF12704">
    <property type="entry name" value="MacB_PCD"/>
    <property type="match status" value="1"/>
</dbReference>
<dbReference type="GO" id="GO:0005886">
    <property type="term" value="C:plasma membrane"/>
    <property type="evidence" value="ECO:0007669"/>
    <property type="project" value="UniProtKB-SubCell"/>
</dbReference>
<feature type="transmembrane region" description="Helical" evidence="7">
    <location>
        <begin position="257"/>
        <end position="283"/>
    </location>
</feature>